<evidence type="ECO:0000256" key="1">
    <source>
        <dbReference type="SAM" id="MobiDB-lite"/>
    </source>
</evidence>
<sequence>MLPSNFRGAGKHIHRPSQPPPGYIVTTQRCPKQLNSGERTSAPFVVGRPANPLKCRGFIAQSDNRPGGAPICDGSRRVLIFIHPRLG</sequence>
<evidence type="ECO:0000313" key="3">
    <source>
        <dbReference type="Proteomes" id="UP000266841"/>
    </source>
</evidence>
<name>K0RJS4_THAOC</name>
<feature type="region of interest" description="Disordered" evidence="1">
    <location>
        <begin position="1"/>
        <end position="24"/>
    </location>
</feature>
<reference evidence="2 3" key="1">
    <citation type="journal article" date="2012" name="Genome Biol.">
        <title>Genome and low-iron response of an oceanic diatom adapted to chronic iron limitation.</title>
        <authorList>
            <person name="Lommer M."/>
            <person name="Specht M."/>
            <person name="Roy A.S."/>
            <person name="Kraemer L."/>
            <person name="Andreson R."/>
            <person name="Gutowska M.A."/>
            <person name="Wolf J."/>
            <person name="Bergner S.V."/>
            <person name="Schilhabel M.B."/>
            <person name="Klostermeier U.C."/>
            <person name="Beiko R.G."/>
            <person name="Rosenstiel P."/>
            <person name="Hippler M."/>
            <person name="Laroche J."/>
        </authorList>
    </citation>
    <scope>NUCLEOTIDE SEQUENCE [LARGE SCALE GENOMIC DNA]</scope>
    <source>
        <strain evidence="2 3">CCMP1005</strain>
    </source>
</reference>
<accession>K0RJS4</accession>
<dbReference type="EMBL" id="AGNL01039650">
    <property type="protein sequence ID" value="EJK52519.1"/>
    <property type="molecule type" value="Genomic_DNA"/>
</dbReference>
<keyword evidence="3" id="KW-1185">Reference proteome</keyword>
<organism evidence="2 3">
    <name type="scientific">Thalassiosira oceanica</name>
    <name type="common">Marine diatom</name>
    <dbReference type="NCBI Taxonomy" id="159749"/>
    <lineage>
        <taxon>Eukaryota</taxon>
        <taxon>Sar</taxon>
        <taxon>Stramenopiles</taxon>
        <taxon>Ochrophyta</taxon>
        <taxon>Bacillariophyta</taxon>
        <taxon>Coscinodiscophyceae</taxon>
        <taxon>Thalassiosirophycidae</taxon>
        <taxon>Thalassiosirales</taxon>
        <taxon>Thalassiosiraceae</taxon>
        <taxon>Thalassiosira</taxon>
    </lineage>
</organism>
<protein>
    <submittedName>
        <fullName evidence="2">Uncharacterized protein</fullName>
    </submittedName>
</protein>
<gene>
    <name evidence="2" type="ORF">THAOC_28190</name>
</gene>
<evidence type="ECO:0000313" key="2">
    <source>
        <dbReference type="EMBL" id="EJK52519.1"/>
    </source>
</evidence>
<dbReference type="Proteomes" id="UP000266841">
    <property type="component" value="Unassembled WGS sequence"/>
</dbReference>
<proteinExistence type="predicted"/>
<dbReference type="AlphaFoldDB" id="K0RJS4"/>
<comment type="caution">
    <text evidence="2">The sequence shown here is derived from an EMBL/GenBank/DDBJ whole genome shotgun (WGS) entry which is preliminary data.</text>
</comment>